<protein>
    <submittedName>
        <fullName evidence="2">DUF58 domain-containing protein</fullName>
    </submittedName>
</protein>
<comment type="caution">
    <text evidence="2">The sequence shown here is derived from an EMBL/GenBank/DDBJ whole genome shotgun (WGS) entry which is preliminary data.</text>
</comment>
<sequence length="308" mass="36207">MSFFDQFPVQAFNHLELLASQVVEGFIIGLHKSPFHGFSVEFAEHRIYNTGESTKNIDWKVYGRTDKLYSKRYEEETNLRCQLVIDISSSMYFPEEKLSSGLILNKYKFSALAAACIMNLLKKQRDAFGLSLFDQEIQVHSTTKSSTTHYQLLLNYLEQRMQAPTANRTTSAAESLHQIADQIHKRSLVILFTDMFDHADKLDDIFTAIQHLKHNKHEVILFHVVDRNLELEFNFENRPYQFVDMETGEKVRLQTHQIKEKYLNNIQKYHDSIKSKCIQYRIDYNESDIHAGYNYILQSFLVKRKKMN</sequence>
<dbReference type="Pfam" id="PF01882">
    <property type="entry name" value="DUF58"/>
    <property type="match status" value="1"/>
</dbReference>
<evidence type="ECO:0000259" key="1">
    <source>
        <dbReference type="Pfam" id="PF01882"/>
    </source>
</evidence>
<dbReference type="SUPFAM" id="SSF53300">
    <property type="entry name" value="vWA-like"/>
    <property type="match status" value="1"/>
</dbReference>
<accession>A0A9D7SDG4</accession>
<dbReference type="PANTHER" id="PTHR33608">
    <property type="entry name" value="BLL2464 PROTEIN"/>
    <property type="match status" value="1"/>
</dbReference>
<name>A0A9D7SDG4_9BACT</name>
<dbReference type="InterPro" id="IPR002881">
    <property type="entry name" value="DUF58"/>
</dbReference>
<dbReference type="EMBL" id="JADKFW010000021">
    <property type="protein sequence ID" value="MBK9719617.1"/>
    <property type="molecule type" value="Genomic_DNA"/>
</dbReference>
<evidence type="ECO:0000313" key="3">
    <source>
        <dbReference type="Proteomes" id="UP000808349"/>
    </source>
</evidence>
<organism evidence="2 3">
    <name type="scientific">Candidatus Defluviibacterium haderslevense</name>
    <dbReference type="NCBI Taxonomy" id="2981993"/>
    <lineage>
        <taxon>Bacteria</taxon>
        <taxon>Pseudomonadati</taxon>
        <taxon>Bacteroidota</taxon>
        <taxon>Saprospiria</taxon>
        <taxon>Saprospirales</taxon>
        <taxon>Saprospiraceae</taxon>
        <taxon>Candidatus Defluviibacterium</taxon>
    </lineage>
</organism>
<dbReference type="InterPro" id="IPR036465">
    <property type="entry name" value="vWFA_dom_sf"/>
</dbReference>
<dbReference type="AlphaFoldDB" id="A0A9D7SDG4"/>
<dbReference type="PANTHER" id="PTHR33608:SF7">
    <property type="entry name" value="DUF58 DOMAIN-CONTAINING PROTEIN"/>
    <property type="match status" value="1"/>
</dbReference>
<proteinExistence type="predicted"/>
<feature type="domain" description="DUF58" evidence="1">
    <location>
        <begin position="44"/>
        <end position="265"/>
    </location>
</feature>
<dbReference type="Proteomes" id="UP000808349">
    <property type="component" value="Unassembled WGS sequence"/>
</dbReference>
<gene>
    <name evidence="2" type="ORF">IPO85_19290</name>
</gene>
<evidence type="ECO:0000313" key="2">
    <source>
        <dbReference type="EMBL" id="MBK9719617.1"/>
    </source>
</evidence>
<dbReference type="Gene3D" id="3.40.50.410">
    <property type="entry name" value="von Willebrand factor, type A domain"/>
    <property type="match status" value="1"/>
</dbReference>
<reference evidence="2 3" key="1">
    <citation type="submission" date="2020-10" db="EMBL/GenBank/DDBJ databases">
        <title>Connecting structure to function with the recovery of over 1000 high-quality activated sludge metagenome-assembled genomes encoding full-length rRNA genes using long-read sequencing.</title>
        <authorList>
            <person name="Singleton C.M."/>
            <person name="Petriglieri F."/>
            <person name="Kristensen J.M."/>
            <person name="Kirkegaard R.H."/>
            <person name="Michaelsen T.Y."/>
            <person name="Andersen M.H."/>
            <person name="Karst S.M."/>
            <person name="Dueholm M.S."/>
            <person name="Nielsen P.H."/>
            <person name="Albertsen M."/>
        </authorList>
    </citation>
    <scope>NUCLEOTIDE SEQUENCE [LARGE SCALE GENOMIC DNA]</scope>
    <source>
        <strain evidence="2">Ribe_18-Q3-R11-54_BAT3C.373</strain>
    </source>
</reference>